<keyword evidence="4" id="KW-1185">Reference proteome</keyword>
<protein>
    <submittedName>
        <fullName evidence="3">Uncharacterized protein</fullName>
    </submittedName>
</protein>
<feature type="coiled-coil region" evidence="1">
    <location>
        <begin position="86"/>
        <end position="132"/>
    </location>
</feature>
<reference evidence="3" key="1">
    <citation type="submission" date="2021-01" db="EMBL/GenBank/DDBJ databases">
        <authorList>
            <consortium name="Genoscope - CEA"/>
            <person name="William W."/>
        </authorList>
    </citation>
    <scope>NUCLEOTIDE SEQUENCE</scope>
</reference>
<accession>A0A8S1L6L6</accession>
<evidence type="ECO:0000256" key="1">
    <source>
        <dbReference type="SAM" id="Coils"/>
    </source>
</evidence>
<keyword evidence="2" id="KW-0812">Transmembrane</keyword>
<comment type="caution">
    <text evidence="3">The sequence shown here is derived from an EMBL/GenBank/DDBJ whole genome shotgun (WGS) entry which is preliminary data.</text>
</comment>
<dbReference type="EMBL" id="CAJJDM010000033">
    <property type="protein sequence ID" value="CAD8063089.1"/>
    <property type="molecule type" value="Genomic_DNA"/>
</dbReference>
<keyword evidence="1" id="KW-0175">Coiled coil</keyword>
<keyword evidence="2" id="KW-1133">Transmembrane helix</keyword>
<dbReference type="OMA" id="WQQLYEM"/>
<evidence type="ECO:0000313" key="4">
    <source>
        <dbReference type="Proteomes" id="UP000688137"/>
    </source>
</evidence>
<keyword evidence="2" id="KW-0472">Membrane</keyword>
<name>A0A8S1L6L6_PARPR</name>
<proteinExistence type="predicted"/>
<dbReference type="Proteomes" id="UP000688137">
    <property type="component" value="Unassembled WGS sequence"/>
</dbReference>
<gene>
    <name evidence="3" type="ORF">PPRIM_AZ9-3.1.T0340144</name>
</gene>
<feature type="coiled-coil region" evidence="1">
    <location>
        <begin position="244"/>
        <end position="271"/>
    </location>
</feature>
<organism evidence="3 4">
    <name type="scientific">Paramecium primaurelia</name>
    <dbReference type="NCBI Taxonomy" id="5886"/>
    <lineage>
        <taxon>Eukaryota</taxon>
        <taxon>Sar</taxon>
        <taxon>Alveolata</taxon>
        <taxon>Ciliophora</taxon>
        <taxon>Intramacronucleata</taxon>
        <taxon>Oligohymenophorea</taxon>
        <taxon>Peniculida</taxon>
        <taxon>Parameciidae</taxon>
        <taxon>Paramecium</taxon>
    </lineage>
</organism>
<sequence length="273" mass="33775">MDAIMKLQKQNKKQNYELNLLWQQLYEMQFKFQQRNNPQKQSYEDRFSYTIFLSFLPFLYLHDILKLRLMNRHMKEIITNYLLYYRLEQKKAIKYLEGEIQEEKEKLPILYYEILEDLIQKSKDQAQEIIKLNYKGIKQIPTYTPLLVMQVAECEGIDLFKIIPEELIKMKNYLIFLDFSKYTDQKRNQLLEFYEMKLQQTNQIEQQMNIIDKSEVIFSRMAKMWLKQTYYQDTYQQYRLIMILIKKKDNLEQLVRQLKMIKKKKEKQREQIQ</sequence>
<evidence type="ECO:0000256" key="2">
    <source>
        <dbReference type="SAM" id="Phobius"/>
    </source>
</evidence>
<evidence type="ECO:0000313" key="3">
    <source>
        <dbReference type="EMBL" id="CAD8063089.1"/>
    </source>
</evidence>
<feature type="transmembrane region" description="Helical" evidence="2">
    <location>
        <begin position="47"/>
        <end position="65"/>
    </location>
</feature>
<dbReference type="AlphaFoldDB" id="A0A8S1L6L6"/>